<reference evidence="3" key="1">
    <citation type="journal article" date="2019" name="Int. J. Syst. Evol. Microbiol.">
        <title>The Global Catalogue of Microorganisms (GCM) 10K type strain sequencing project: providing services to taxonomists for standard genome sequencing and annotation.</title>
        <authorList>
            <consortium name="The Broad Institute Genomics Platform"/>
            <consortium name="The Broad Institute Genome Sequencing Center for Infectious Disease"/>
            <person name="Wu L."/>
            <person name="Ma J."/>
        </authorList>
    </citation>
    <scope>NUCLEOTIDE SEQUENCE [LARGE SCALE GENOMIC DNA]</scope>
    <source>
        <strain evidence="3">CCUG 54520</strain>
    </source>
</reference>
<evidence type="ECO:0000313" key="2">
    <source>
        <dbReference type="EMBL" id="MFC4602482.1"/>
    </source>
</evidence>
<evidence type="ECO:0000256" key="1">
    <source>
        <dbReference type="SAM" id="SignalP"/>
    </source>
</evidence>
<feature type="chain" id="PRO_5045062637" evidence="1">
    <location>
        <begin position="32"/>
        <end position="234"/>
    </location>
</feature>
<keyword evidence="1" id="KW-0732">Signal</keyword>
<feature type="signal peptide" evidence="1">
    <location>
        <begin position="1"/>
        <end position="31"/>
    </location>
</feature>
<evidence type="ECO:0000313" key="3">
    <source>
        <dbReference type="Proteomes" id="UP001595914"/>
    </source>
</evidence>
<organism evidence="2 3">
    <name type="scientific">Rhodococcus kronopolitis</name>
    <dbReference type="NCBI Taxonomy" id="1460226"/>
    <lineage>
        <taxon>Bacteria</taxon>
        <taxon>Bacillati</taxon>
        <taxon>Actinomycetota</taxon>
        <taxon>Actinomycetes</taxon>
        <taxon>Mycobacteriales</taxon>
        <taxon>Nocardiaceae</taxon>
        <taxon>Rhodococcus</taxon>
    </lineage>
</organism>
<name>A0ABV9FPQ4_9NOCA</name>
<comment type="caution">
    <text evidence="2">The sequence shown here is derived from an EMBL/GenBank/DDBJ whole genome shotgun (WGS) entry which is preliminary data.</text>
</comment>
<dbReference type="EMBL" id="JBHSFO010000001">
    <property type="protein sequence ID" value="MFC4602482.1"/>
    <property type="molecule type" value="Genomic_DNA"/>
</dbReference>
<gene>
    <name evidence="2" type="ORF">ACFO6S_02125</name>
</gene>
<protein>
    <submittedName>
        <fullName evidence="2">Uncharacterized protein</fullName>
    </submittedName>
</protein>
<accession>A0ABV9FPQ4</accession>
<dbReference type="Proteomes" id="UP001595914">
    <property type="component" value="Unassembled WGS sequence"/>
</dbReference>
<dbReference type="RefSeq" id="WP_378413650.1">
    <property type="nucleotide sequence ID" value="NZ_JBHSFO010000001.1"/>
</dbReference>
<keyword evidence="3" id="KW-1185">Reference proteome</keyword>
<sequence>MSRPIILTRALAAAAATAAVLLLTGSAVAGAAGSADLLNGFGSTVNNPDLTTTATKAHGNLSVTREIVGKNTGHAGETLTFRTTVSAVDGPARTVTRIKELVDKPHTGTLLTEVSGKLTYTGPTGARVTDALAPSGIGTVTGSWPVDAGTGATVVHETTYTWTNPKVGLGPTTPCPGPCVDLEAVNSSVTVDATGLGALDWNPTGVQAACILDCSGLWPLAPILVPFEALTSQS</sequence>
<proteinExistence type="predicted"/>